<dbReference type="InterPro" id="IPR013766">
    <property type="entry name" value="Thioredoxin_domain"/>
</dbReference>
<feature type="domain" description="ERV/ALR sulfhydryl oxidase" evidence="10">
    <location>
        <begin position="429"/>
        <end position="537"/>
    </location>
</feature>
<feature type="signal peptide" evidence="9">
    <location>
        <begin position="1"/>
        <end position="15"/>
    </location>
</feature>
<dbReference type="InterPro" id="IPR036774">
    <property type="entry name" value="ERV/ALR_sulphydryl_oxid_sf"/>
</dbReference>
<dbReference type="Pfam" id="PF18108">
    <property type="entry name" value="QSOX_Trx1"/>
    <property type="match status" value="1"/>
</dbReference>
<gene>
    <name evidence="12" type="ORF">MSPICULIGERA_LOCUS2955</name>
</gene>
<dbReference type="InterPro" id="IPR042568">
    <property type="entry name" value="QSOX_FAD-bd_sf"/>
</dbReference>
<dbReference type="EMBL" id="CATQJA010000847">
    <property type="protein sequence ID" value="CAJ0564272.1"/>
    <property type="molecule type" value="Genomic_DNA"/>
</dbReference>
<evidence type="ECO:0000256" key="2">
    <source>
        <dbReference type="ARBA" id="ARBA00022630"/>
    </source>
</evidence>
<keyword evidence="3 9" id="KW-0732">Signal</keyword>
<dbReference type="EC" id="1.8.3.2" evidence="8"/>
<dbReference type="InterPro" id="IPR036249">
    <property type="entry name" value="Thioredoxin-like_sf"/>
</dbReference>
<dbReference type="InterPro" id="IPR039798">
    <property type="entry name" value="Sulfhydryl_oxidase"/>
</dbReference>
<dbReference type="Gene3D" id="3.40.30.10">
    <property type="entry name" value="Glutaredoxin"/>
    <property type="match status" value="2"/>
</dbReference>
<evidence type="ECO:0000256" key="5">
    <source>
        <dbReference type="ARBA" id="ARBA00023002"/>
    </source>
</evidence>
<keyword evidence="13" id="KW-1185">Reference proteome</keyword>
<evidence type="ECO:0000259" key="11">
    <source>
        <dbReference type="PROSITE" id="PS51352"/>
    </source>
</evidence>
<dbReference type="FunFam" id="1.20.120.310:FF:000005">
    <property type="entry name" value="Sulfhydryl oxidase"/>
    <property type="match status" value="1"/>
</dbReference>
<reference evidence="12" key="1">
    <citation type="submission" date="2023-06" db="EMBL/GenBank/DDBJ databases">
        <authorList>
            <person name="Delattre M."/>
        </authorList>
    </citation>
    <scope>NUCLEOTIDE SEQUENCE</scope>
    <source>
        <strain evidence="12">AF72</strain>
    </source>
</reference>
<dbReference type="SUPFAM" id="SSF52833">
    <property type="entry name" value="Thioredoxin-like"/>
    <property type="match status" value="1"/>
</dbReference>
<evidence type="ECO:0000313" key="13">
    <source>
        <dbReference type="Proteomes" id="UP001177023"/>
    </source>
</evidence>
<dbReference type="GO" id="GO:0006457">
    <property type="term" value="P:protein folding"/>
    <property type="evidence" value="ECO:0007669"/>
    <property type="project" value="TreeGrafter"/>
</dbReference>
<accession>A0AA36C9V2</accession>
<comment type="function">
    <text evidence="8">Catalyzes the oxidation of sulfhydryl groups in peptide and protein thiols to disulfides with the reduction of oxygen to hydrogen peroxide.</text>
</comment>
<evidence type="ECO:0000256" key="1">
    <source>
        <dbReference type="ARBA" id="ARBA00001974"/>
    </source>
</evidence>
<dbReference type="Gene3D" id="1.20.120.1960">
    <property type="entry name" value="QSOX sulfhydryl oxidase domain"/>
    <property type="match status" value="1"/>
</dbReference>
<dbReference type="InterPro" id="IPR017937">
    <property type="entry name" value="Thioredoxin_CS"/>
</dbReference>
<dbReference type="Proteomes" id="UP001177023">
    <property type="component" value="Unassembled WGS sequence"/>
</dbReference>
<evidence type="ECO:0000256" key="3">
    <source>
        <dbReference type="ARBA" id="ARBA00022729"/>
    </source>
</evidence>
<dbReference type="PROSITE" id="PS51352">
    <property type="entry name" value="THIOREDOXIN_2"/>
    <property type="match status" value="1"/>
</dbReference>
<dbReference type="PROSITE" id="PS00194">
    <property type="entry name" value="THIOREDOXIN_1"/>
    <property type="match status" value="1"/>
</dbReference>
<evidence type="ECO:0000256" key="9">
    <source>
        <dbReference type="SAM" id="SignalP"/>
    </source>
</evidence>
<dbReference type="GO" id="GO:0016971">
    <property type="term" value="F:flavin-dependent sulfhydryl oxidase activity"/>
    <property type="evidence" value="ECO:0007669"/>
    <property type="project" value="InterPro"/>
</dbReference>
<keyword evidence="4 8" id="KW-0274">FAD</keyword>
<dbReference type="PANTHER" id="PTHR22897">
    <property type="entry name" value="QUIESCIN Q6-RELATED SULFHYDRYL OXIDASE"/>
    <property type="match status" value="1"/>
</dbReference>
<keyword evidence="5 8" id="KW-0560">Oxidoreductase</keyword>
<dbReference type="SUPFAM" id="SSF69000">
    <property type="entry name" value="FAD-dependent thiol oxidase"/>
    <property type="match status" value="1"/>
</dbReference>
<name>A0AA36C9V2_9BILA</name>
<dbReference type="CDD" id="cd02992">
    <property type="entry name" value="PDI_a_QSOX"/>
    <property type="match status" value="1"/>
</dbReference>
<dbReference type="GO" id="GO:0005615">
    <property type="term" value="C:extracellular space"/>
    <property type="evidence" value="ECO:0007669"/>
    <property type="project" value="TreeGrafter"/>
</dbReference>
<protein>
    <recommendedName>
        <fullName evidence="8">Sulfhydryl oxidase</fullName>
        <ecNumber evidence="8">1.8.3.2</ecNumber>
    </recommendedName>
</protein>
<feature type="domain" description="Thioredoxin" evidence="11">
    <location>
        <begin position="9"/>
        <end position="154"/>
    </location>
</feature>
<dbReference type="GO" id="GO:0003756">
    <property type="term" value="F:protein disulfide isomerase activity"/>
    <property type="evidence" value="ECO:0007669"/>
    <property type="project" value="TreeGrafter"/>
</dbReference>
<dbReference type="Gene3D" id="1.20.120.310">
    <property type="entry name" value="ERV/ALR sulfhydryl oxidase domain"/>
    <property type="match status" value="1"/>
</dbReference>
<evidence type="ECO:0000259" key="10">
    <source>
        <dbReference type="PROSITE" id="PS51324"/>
    </source>
</evidence>
<dbReference type="Pfam" id="PF04777">
    <property type="entry name" value="Evr1_Alr"/>
    <property type="match status" value="1"/>
</dbReference>
<evidence type="ECO:0000256" key="8">
    <source>
        <dbReference type="RuleBase" id="RU371123"/>
    </source>
</evidence>
<dbReference type="FunFam" id="3.40.30.10:FF:000379">
    <property type="entry name" value="Sulfhydryl oxidase"/>
    <property type="match status" value="1"/>
</dbReference>
<comment type="caution">
    <text evidence="12">The sequence shown here is derived from an EMBL/GenBank/DDBJ whole genome shotgun (WGS) entry which is preliminary data.</text>
</comment>
<feature type="chain" id="PRO_5041425696" description="Sulfhydryl oxidase" evidence="9">
    <location>
        <begin position="16"/>
        <end position="582"/>
    </location>
</feature>
<dbReference type="PROSITE" id="PS51324">
    <property type="entry name" value="ERV_ALR"/>
    <property type="match status" value="1"/>
</dbReference>
<comment type="similarity">
    <text evidence="8">Belongs to the quiescin-sulfhydryl oxidase (QSOX) family.</text>
</comment>
<evidence type="ECO:0000256" key="7">
    <source>
        <dbReference type="ARBA" id="ARBA00023180"/>
    </source>
</evidence>
<comment type="catalytic activity">
    <reaction evidence="8">
        <text>2 R'C(R)SH + O2 = R'C(R)S-S(R)CR' + H2O2</text>
        <dbReference type="Rhea" id="RHEA:17357"/>
        <dbReference type="ChEBI" id="CHEBI:15379"/>
        <dbReference type="ChEBI" id="CHEBI:16240"/>
        <dbReference type="ChEBI" id="CHEBI:16520"/>
        <dbReference type="ChEBI" id="CHEBI:17412"/>
        <dbReference type="EC" id="1.8.3.2"/>
    </reaction>
</comment>
<evidence type="ECO:0000256" key="6">
    <source>
        <dbReference type="ARBA" id="ARBA00023157"/>
    </source>
</evidence>
<dbReference type="AlphaFoldDB" id="A0AA36C9V2"/>
<dbReference type="Pfam" id="PF00085">
    <property type="entry name" value="Thioredoxin"/>
    <property type="match status" value="1"/>
</dbReference>
<dbReference type="InterPro" id="IPR041269">
    <property type="entry name" value="QSOX_Trx1"/>
</dbReference>
<dbReference type="GO" id="GO:0000139">
    <property type="term" value="C:Golgi membrane"/>
    <property type="evidence" value="ECO:0007669"/>
    <property type="project" value="TreeGrafter"/>
</dbReference>
<keyword evidence="7" id="KW-0325">Glycoprotein</keyword>
<evidence type="ECO:0000313" key="12">
    <source>
        <dbReference type="EMBL" id="CAJ0564272.1"/>
    </source>
</evidence>
<evidence type="ECO:0000256" key="4">
    <source>
        <dbReference type="ARBA" id="ARBA00022827"/>
    </source>
</evidence>
<sequence length="582" mass="67080">MILRLLLAVAPYALAEIADYATVPQGQNPTLYSPEDHVIQLDENTFNDTVYCQGPDCTGFLIEFYSDWCGHCRAFAPLYKRLADDVKGWSPVVKIAAINCADQVNEATCRANGVQYFPFIKYFPKNSTQAFDGNKLKAYQSLAEMRDQLTKVVIDDFSVNRFPDWPDFDFMNDIVTYGHLWDGIDTTAQFLAIIFESHQTSLTGAQLLLDLSKQRDRLVARRSLKTNPLVEKLHLTDFPSIAIFKRGETQPIHVSEIRRMLMNEVEEFLGTPTKSISNSIIQMHSRRPNRTAQCEENPAECRPLYYVSEVDMLKAMRYALFRETARNGTPLQGQNLTALYQFLNALSDHFPTTTSPDGGHNEVGLNFESTLDRSTRAVRRLMRMREFLETRGLDHVIPIDDWQKEFLDAEAEAGNPFPTSAEWDHCKGSTPQFRGYTCGLWTTFHTLTIAAYRQGANSADFHPLPILHSIRDWVGNFFGCLHCRDHFLKMTTKTFKIEENVKNREDVFFYLWEAHNRVNKRLSGRDTEDPKYPKYKFPATFLCPNCITEDKPNYEQLKDFLLSYYTEIKPYKGKNLLERLRS</sequence>
<feature type="non-terminal residue" evidence="12">
    <location>
        <position position="1"/>
    </location>
</feature>
<keyword evidence="2 8" id="KW-0285">Flavoprotein</keyword>
<organism evidence="12 13">
    <name type="scientific">Mesorhabditis spiculigera</name>
    <dbReference type="NCBI Taxonomy" id="96644"/>
    <lineage>
        <taxon>Eukaryota</taxon>
        <taxon>Metazoa</taxon>
        <taxon>Ecdysozoa</taxon>
        <taxon>Nematoda</taxon>
        <taxon>Chromadorea</taxon>
        <taxon>Rhabditida</taxon>
        <taxon>Rhabditina</taxon>
        <taxon>Rhabditomorpha</taxon>
        <taxon>Rhabditoidea</taxon>
        <taxon>Rhabditidae</taxon>
        <taxon>Mesorhabditinae</taxon>
        <taxon>Mesorhabditis</taxon>
    </lineage>
</organism>
<keyword evidence="6" id="KW-1015">Disulfide bond</keyword>
<dbReference type="PANTHER" id="PTHR22897:SF8">
    <property type="entry name" value="SULFHYDRYL OXIDASE"/>
    <property type="match status" value="1"/>
</dbReference>
<dbReference type="InterPro" id="IPR017905">
    <property type="entry name" value="ERV/ALR_sulphydryl_oxidase"/>
</dbReference>
<comment type="cofactor">
    <cofactor evidence="1 8">
        <name>FAD</name>
        <dbReference type="ChEBI" id="CHEBI:57692"/>
    </cofactor>
</comment>
<proteinExistence type="inferred from homology"/>